<dbReference type="NCBIfam" id="NF005559">
    <property type="entry name" value="PRK07231.1"/>
    <property type="match status" value="1"/>
</dbReference>
<dbReference type="PANTHER" id="PTHR24321:SF8">
    <property type="entry name" value="ESTRADIOL 17-BETA-DEHYDROGENASE 8-RELATED"/>
    <property type="match status" value="1"/>
</dbReference>
<dbReference type="GO" id="GO:0016491">
    <property type="term" value="F:oxidoreductase activity"/>
    <property type="evidence" value="ECO:0007669"/>
    <property type="project" value="UniProtKB-KW"/>
</dbReference>
<dbReference type="InterPro" id="IPR002347">
    <property type="entry name" value="SDR_fam"/>
</dbReference>
<dbReference type="CDD" id="cd05233">
    <property type="entry name" value="SDR_c"/>
    <property type="match status" value="1"/>
</dbReference>
<protein>
    <submittedName>
        <fullName evidence="3">SDR family oxidoreductase</fullName>
    </submittedName>
</protein>
<evidence type="ECO:0000313" key="4">
    <source>
        <dbReference type="Proteomes" id="UP000268016"/>
    </source>
</evidence>
<name>A0A3N2QR63_9RHOB</name>
<accession>A0A3N2QR63</accession>
<proteinExistence type="inferred from homology"/>
<evidence type="ECO:0000256" key="1">
    <source>
        <dbReference type="ARBA" id="ARBA00006484"/>
    </source>
</evidence>
<reference evidence="3 4" key="1">
    <citation type="submission" date="2018-10" db="EMBL/GenBank/DDBJ databases">
        <title>Histidinibacterium lentulum gen. nov., sp. nov., a marine bacterium from the culture broth of Picochlorum sp. 122.</title>
        <authorList>
            <person name="Wang G."/>
        </authorList>
    </citation>
    <scope>NUCLEOTIDE SEQUENCE [LARGE SCALE GENOMIC DNA]</scope>
    <source>
        <strain evidence="3 4">B17</strain>
    </source>
</reference>
<dbReference type="EMBL" id="RDRB01000011">
    <property type="protein sequence ID" value="ROT97697.1"/>
    <property type="molecule type" value="Genomic_DNA"/>
</dbReference>
<dbReference type="Proteomes" id="UP000268016">
    <property type="component" value="Unassembled WGS sequence"/>
</dbReference>
<dbReference type="InterPro" id="IPR036291">
    <property type="entry name" value="NAD(P)-bd_dom_sf"/>
</dbReference>
<keyword evidence="2" id="KW-0560">Oxidoreductase</keyword>
<evidence type="ECO:0000256" key="2">
    <source>
        <dbReference type="ARBA" id="ARBA00023002"/>
    </source>
</evidence>
<sequence>MATVLIAGGATGIGRAAMRAFRARGDDVLLADINAEEGGAAALEEGTGRARFSHADLADPDTPARLVAETLEAFGGLDTLFCNAAVMHAAPLADWTAADWARSLAVNLTAPFLLTRAAAPALRRSDNAAVILTASTGALRGHARMHAYHATKAGLLGLGRSLADELGPDGIRVNTLLPGFIDTPFNAPFWAAQDDPEAAERALAASIPMKRQGCPEDVAGVVTFLASPAARYVTGTQMVVDGGYSAV</sequence>
<dbReference type="PRINTS" id="PR00081">
    <property type="entry name" value="GDHRDH"/>
</dbReference>
<evidence type="ECO:0000313" key="3">
    <source>
        <dbReference type="EMBL" id="ROT97697.1"/>
    </source>
</evidence>
<dbReference type="OrthoDB" id="9780084at2"/>
<dbReference type="Gene3D" id="3.40.50.720">
    <property type="entry name" value="NAD(P)-binding Rossmann-like Domain"/>
    <property type="match status" value="1"/>
</dbReference>
<dbReference type="Pfam" id="PF13561">
    <property type="entry name" value="adh_short_C2"/>
    <property type="match status" value="1"/>
</dbReference>
<dbReference type="RefSeq" id="WP_123643700.1">
    <property type="nucleotide sequence ID" value="NZ_ML119091.1"/>
</dbReference>
<keyword evidence="4" id="KW-1185">Reference proteome</keyword>
<dbReference type="AlphaFoldDB" id="A0A3N2QR63"/>
<dbReference type="PANTHER" id="PTHR24321">
    <property type="entry name" value="DEHYDROGENASES, SHORT CHAIN"/>
    <property type="match status" value="1"/>
</dbReference>
<comment type="similarity">
    <text evidence="1">Belongs to the short-chain dehydrogenases/reductases (SDR) family.</text>
</comment>
<organism evidence="3 4">
    <name type="scientific">Histidinibacterium lentulum</name>
    <dbReference type="NCBI Taxonomy" id="2480588"/>
    <lineage>
        <taxon>Bacteria</taxon>
        <taxon>Pseudomonadati</taxon>
        <taxon>Pseudomonadota</taxon>
        <taxon>Alphaproteobacteria</taxon>
        <taxon>Rhodobacterales</taxon>
        <taxon>Paracoccaceae</taxon>
        <taxon>Histidinibacterium</taxon>
    </lineage>
</organism>
<dbReference type="FunFam" id="3.40.50.720:FF:000084">
    <property type="entry name" value="Short-chain dehydrogenase reductase"/>
    <property type="match status" value="1"/>
</dbReference>
<gene>
    <name evidence="3" type="ORF">EAT49_17980</name>
</gene>
<comment type="caution">
    <text evidence="3">The sequence shown here is derived from an EMBL/GenBank/DDBJ whole genome shotgun (WGS) entry which is preliminary data.</text>
</comment>
<dbReference type="SUPFAM" id="SSF51735">
    <property type="entry name" value="NAD(P)-binding Rossmann-fold domains"/>
    <property type="match status" value="1"/>
</dbReference>